<organism evidence="1 2">
    <name type="scientific">Marchantia polymorpha</name>
    <name type="common">Common liverwort</name>
    <name type="synonym">Marchantia aquatica</name>
    <dbReference type="NCBI Taxonomy" id="3197"/>
    <lineage>
        <taxon>Eukaryota</taxon>
        <taxon>Viridiplantae</taxon>
        <taxon>Streptophyta</taxon>
        <taxon>Embryophyta</taxon>
        <taxon>Marchantiophyta</taxon>
        <taxon>Marchantiopsida</taxon>
        <taxon>Marchantiidae</taxon>
        <taxon>Marchantiales</taxon>
        <taxon>Marchantiaceae</taxon>
        <taxon>Marchantia</taxon>
    </lineage>
</organism>
<evidence type="ECO:0000313" key="2">
    <source>
        <dbReference type="Proteomes" id="UP000244005"/>
    </source>
</evidence>
<gene>
    <name evidence="1" type="ORF">MARPO_0046s0100</name>
</gene>
<proteinExistence type="predicted"/>
<accession>A0A2R6WZJ9</accession>
<evidence type="ECO:0000313" key="1">
    <source>
        <dbReference type="EMBL" id="PTQ39288.1"/>
    </source>
</evidence>
<sequence>MHERASSLATKCCKLYTFSGTKWSIDLSVPTKSEEMIQGFGSGGKKVAAALITSSSPKRRIKNTDVCMVSPSRVRVLPIEAENSVSDEDLCQNLHLTFSSMDSSLTDLKEQKCLEFKNTADRECEFESFGVRGEMLWTLLRPLAHKVGIVSVLR</sequence>
<protein>
    <submittedName>
        <fullName evidence="1">Uncharacterized protein</fullName>
    </submittedName>
</protein>
<reference evidence="2" key="1">
    <citation type="journal article" date="2017" name="Cell">
        <title>Insights into land plant evolution garnered from the Marchantia polymorpha genome.</title>
        <authorList>
            <person name="Bowman J.L."/>
            <person name="Kohchi T."/>
            <person name="Yamato K.T."/>
            <person name="Jenkins J."/>
            <person name="Shu S."/>
            <person name="Ishizaki K."/>
            <person name="Yamaoka S."/>
            <person name="Nishihama R."/>
            <person name="Nakamura Y."/>
            <person name="Berger F."/>
            <person name="Adam C."/>
            <person name="Aki S.S."/>
            <person name="Althoff F."/>
            <person name="Araki T."/>
            <person name="Arteaga-Vazquez M.A."/>
            <person name="Balasubrmanian S."/>
            <person name="Barry K."/>
            <person name="Bauer D."/>
            <person name="Boehm C.R."/>
            <person name="Briginshaw L."/>
            <person name="Caballero-Perez J."/>
            <person name="Catarino B."/>
            <person name="Chen F."/>
            <person name="Chiyoda S."/>
            <person name="Chovatia M."/>
            <person name="Davies K.M."/>
            <person name="Delmans M."/>
            <person name="Demura T."/>
            <person name="Dierschke T."/>
            <person name="Dolan L."/>
            <person name="Dorantes-Acosta A.E."/>
            <person name="Eklund D.M."/>
            <person name="Florent S.N."/>
            <person name="Flores-Sandoval E."/>
            <person name="Fujiyama A."/>
            <person name="Fukuzawa H."/>
            <person name="Galik B."/>
            <person name="Grimanelli D."/>
            <person name="Grimwood J."/>
            <person name="Grossniklaus U."/>
            <person name="Hamada T."/>
            <person name="Haseloff J."/>
            <person name="Hetherington A.J."/>
            <person name="Higo A."/>
            <person name="Hirakawa Y."/>
            <person name="Hundley H.N."/>
            <person name="Ikeda Y."/>
            <person name="Inoue K."/>
            <person name="Inoue S.I."/>
            <person name="Ishida S."/>
            <person name="Jia Q."/>
            <person name="Kakita M."/>
            <person name="Kanazawa T."/>
            <person name="Kawai Y."/>
            <person name="Kawashima T."/>
            <person name="Kennedy M."/>
            <person name="Kinose K."/>
            <person name="Kinoshita T."/>
            <person name="Kohara Y."/>
            <person name="Koide E."/>
            <person name="Komatsu K."/>
            <person name="Kopischke S."/>
            <person name="Kubo M."/>
            <person name="Kyozuka J."/>
            <person name="Lagercrantz U."/>
            <person name="Lin S.S."/>
            <person name="Lindquist E."/>
            <person name="Lipzen A.M."/>
            <person name="Lu C.W."/>
            <person name="De Luna E."/>
            <person name="Martienssen R.A."/>
            <person name="Minamino N."/>
            <person name="Mizutani M."/>
            <person name="Mizutani M."/>
            <person name="Mochizuki N."/>
            <person name="Monte I."/>
            <person name="Mosher R."/>
            <person name="Nagasaki H."/>
            <person name="Nakagami H."/>
            <person name="Naramoto S."/>
            <person name="Nishitani K."/>
            <person name="Ohtani M."/>
            <person name="Okamoto T."/>
            <person name="Okumura M."/>
            <person name="Phillips J."/>
            <person name="Pollak B."/>
            <person name="Reinders A."/>
            <person name="Rovekamp M."/>
            <person name="Sano R."/>
            <person name="Sawa S."/>
            <person name="Schmid M.W."/>
            <person name="Shirakawa M."/>
            <person name="Solano R."/>
            <person name="Spunde A."/>
            <person name="Suetsugu N."/>
            <person name="Sugano S."/>
            <person name="Sugiyama A."/>
            <person name="Sun R."/>
            <person name="Suzuki Y."/>
            <person name="Takenaka M."/>
            <person name="Takezawa D."/>
            <person name="Tomogane H."/>
            <person name="Tsuzuki M."/>
            <person name="Ueda T."/>
            <person name="Umeda M."/>
            <person name="Ward J.M."/>
            <person name="Watanabe Y."/>
            <person name="Yazaki K."/>
            <person name="Yokoyama R."/>
            <person name="Yoshitake Y."/>
            <person name="Yotsui I."/>
            <person name="Zachgo S."/>
            <person name="Schmutz J."/>
        </authorList>
    </citation>
    <scope>NUCLEOTIDE SEQUENCE [LARGE SCALE GENOMIC DNA]</scope>
    <source>
        <strain evidence="2">Tak-1</strain>
    </source>
</reference>
<name>A0A2R6WZJ9_MARPO</name>
<dbReference type="Proteomes" id="UP000244005">
    <property type="component" value="Unassembled WGS sequence"/>
</dbReference>
<dbReference type="Gramene" id="Mp7g00230.1">
    <property type="protein sequence ID" value="Mp7g00230.1.cds1"/>
    <property type="gene ID" value="Mp7g00230"/>
</dbReference>
<keyword evidence="2" id="KW-1185">Reference proteome</keyword>
<dbReference type="AlphaFoldDB" id="A0A2R6WZJ9"/>
<dbReference type="EMBL" id="KZ772718">
    <property type="protein sequence ID" value="PTQ39288.1"/>
    <property type="molecule type" value="Genomic_DNA"/>
</dbReference>